<dbReference type="GO" id="GO:0004857">
    <property type="term" value="F:enzyme inhibitor activity"/>
    <property type="evidence" value="ECO:0007669"/>
    <property type="project" value="InterPro"/>
</dbReference>
<comment type="pathway">
    <text evidence="2 13">Glycan metabolism; pectin degradation; 2-dehydro-3-deoxy-D-gluconate from pectin: step 1/5.</text>
</comment>
<comment type="similarity">
    <text evidence="4">In the C-terminal section; belongs to the pectinesterase family.</text>
</comment>
<dbReference type="GO" id="GO:0030599">
    <property type="term" value="F:pectinesterase activity"/>
    <property type="evidence" value="ECO:0007669"/>
    <property type="project" value="UniProtKB-UniRule"/>
</dbReference>
<dbReference type="EC" id="3.1.1.11" evidence="5 13"/>
<dbReference type="GO" id="GO:0045490">
    <property type="term" value="P:pectin catabolic process"/>
    <property type="evidence" value="ECO:0007669"/>
    <property type="project" value="UniProtKB-UniRule"/>
</dbReference>
<sequence length="512" mass="56133">MDLNAICSSTSYPALCYNRLTTIFGPAADGLGLPNVYTSSVRIAIDELLAASNKLLELETLIDGDRRRQSSLSGAMRFCRELLSVRAFTSLKDSLWAVVGLDDSPTMSTFEDLKTRLTAAGIYHQTCLDAIGGAEDDGRSIIRRADLGNVIKNSTELTSNSLAILYALEESIGATNSSSSGDMQLTIRSEVQEKFYTLTVLRLVADVVVAKDGSGNFMRIGDALSVVPRESDRRVVIYVKAGVYDEIVNVGVDKWNVVMIGDGMDATIVTGNRNSGDGTGSYFSATFTASGTGFMARDMRFENTAGADKGQAVALMVDADKAIFFRCKISAYQDTLLAQAYRQLFYRCHIYGTVDFIFGYSLAVFHTSRILLRKPVTGQENVVTAQGKYEARVMSGFSFIGCNIRPAEDLTGVSTFLGRPWKDYSTVVFMYSRIGRLVDPKGWESFAGLTPPDTIYYGERWNTGGGSMTADRVRWKGVHPRMRRSEANRFGVNAFIQGCDWINGIGIPCSRL</sequence>
<evidence type="ECO:0000256" key="8">
    <source>
        <dbReference type="ARBA" id="ARBA00022801"/>
    </source>
</evidence>
<evidence type="ECO:0000256" key="5">
    <source>
        <dbReference type="ARBA" id="ARBA00013229"/>
    </source>
</evidence>
<keyword evidence="7 13" id="KW-0964">Secreted</keyword>
<evidence type="ECO:0000256" key="3">
    <source>
        <dbReference type="ARBA" id="ARBA00006027"/>
    </source>
</evidence>
<gene>
    <name evidence="15" type="ORF">DM860_007831</name>
</gene>
<dbReference type="Pfam" id="PF01095">
    <property type="entry name" value="Pectinesterase"/>
    <property type="match status" value="1"/>
</dbReference>
<dbReference type="InterPro" id="IPR035513">
    <property type="entry name" value="Invertase/methylesterase_inhib"/>
</dbReference>
<comment type="caution">
    <text evidence="15">The sequence shown here is derived from an EMBL/GenBank/DDBJ whole genome shotgun (WGS) entry which is preliminary data.</text>
</comment>
<dbReference type="AlphaFoldDB" id="A0A328DWP1"/>
<keyword evidence="6 13" id="KW-0134">Cell wall</keyword>
<protein>
    <recommendedName>
        <fullName evidence="5 13">Pectinesterase</fullName>
        <ecNumber evidence="5 13">3.1.1.11</ecNumber>
    </recommendedName>
</protein>
<keyword evidence="8 13" id="KW-0378">Hydrolase</keyword>
<dbReference type="InterPro" id="IPR018040">
    <property type="entry name" value="Pectinesterase_Tyr_AS"/>
</dbReference>
<evidence type="ECO:0000256" key="11">
    <source>
        <dbReference type="ARBA" id="ARBA00047928"/>
    </source>
</evidence>
<keyword evidence="9 13" id="KW-0063">Aspartyl esterase</keyword>
<dbReference type="Proteomes" id="UP000249390">
    <property type="component" value="Unassembled WGS sequence"/>
</dbReference>
<organism evidence="15 16">
    <name type="scientific">Cuscuta australis</name>
    <dbReference type="NCBI Taxonomy" id="267555"/>
    <lineage>
        <taxon>Eukaryota</taxon>
        <taxon>Viridiplantae</taxon>
        <taxon>Streptophyta</taxon>
        <taxon>Embryophyta</taxon>
        <taxon>Tracheophyta</taxon>
        <taxon>Spermatophyta</taxon>
        <taxon>Magnoliopsida</taxon>
        <taxon>eudicotyledons</taxon>
        <taxon>Gunneridae</taxon>
        <taxon>Pentapetalae</taxon>
        <taxon>asterids</taxon>
        <taxon>lamiids</taxon>
        <taxon>Solanales</taxon>
        <taxon>Convolvulaceae</taxon>
        <taxon>Cuscuteae</taxon>
        <taxon>Cuscuta</taxon>
        <taxon>Cuscuta subgen. Grammica</taxon>
        <taxon>Cuscuta sect. Cleistogrammica</taxon>
    </lineage>
</organism>
<reference evidence="15 16" key="1">
    <citation type="submission" date="2018-06" db="EMBL/GenBank/DDBJ databases">
        <title>The Genome of Cuscuta australis (Dodder) Provides Insight into the Evolution of Plant Parasitism.</title>
        <authorList>
            <person name="Liu H."/>
        </authorList>
    </citation>
    <scope>NUCLEOTIDE SEQUENCE [LARGE SCALE GENOMIC DNA]</scope>
    <source>
        <strain evidence="16">cv. Yunnan</strain>
        <tissue evidence="15">Vines</tissue>
    </source>
</reference>
<dbReference type="EMBL" id="NQVE01000067">
    <property type="protein sequence ID" value="RAL50157.1"/>
    <property type="molecule type" value="Genomic_DNA"/>
</dbReference>
<evidence type="ECO:0000259" key="14">
    <source>
        <dbReference type="SMART" id="SM00856"/>
    </source>
</evidence>
<dbReference type="InterPro" id="IPR011050">
    <property type="entry name" value="Pectin_lyase_fold/virulence"/>
</dbReference>
<dbReference type="Gene3D" id="1.20.140.40">
    <property type="entry name" value="Invertase/pectin methylesterase inhibitor family protein"/>
    <property type="match status" value="1"/>
</dbReference>
<comment type="catalytic activity">
    <reaction evidence="11 13">
        <text>[(1-&gt;4)-alpha-D-galacturonosyl methyl ester](n) + n H2O = [(1-&gt;4)-alpha-D-galacturonosyl](n) + n methanol + n H(+)</text>
        <dbReference type="Rhea" id="RHEA:22380"/>
        <dbReference type="Rhea" id="RHEA-COMP:14570"/>
        <dbReference type="Rhea" id="RHEA-COMP:14573"/>
        <dbReference type="ChEBI" id="CHEBI:15377"/>
        <dbReference type="ChEBI" id="CHEBI:15378"/>
        <dbReference type="ChEBI" id="CHEBI:17790"/>
        <dbReference type="ChEBI" id="CHEBI:140522"/>
        <dbReference type="ChEBI" id="CHEBI:140523"/>
        <dbReference type="EC" id="3.1.1.11"/>
    </reaction>
</comment>
<evidence type="ECO:0000256" key="10">
    <source>
        <dbReference type="ARBA" id="ARBA00023316"/>
    </source>
</evidence>
<dbReference type="PROSITE" id="PS00503">
    <property type="entry name" value="PECTINESTERASE_2"/>
    <property type="match status" value="1"/>
</dbReference>
<dbReference type="SUPFAM" id="SSF51126">
    <property type="entry name" value="Pectin lyase-like"/>
    <property type="match status" value="1"/>
</dbReference>
<evidence type="ECO:0000256" key="13">
    <source>
        <dbReference type="RuleBase" id="RU000589"/>
    </source>
</evidence>
<comment type="function">
    <text evidence="13">Acts in the modification of cell walls via demethylesterification of cell wall pectin.</text>
</comment>
<evidence type="ECO:0000256" key="9">
    <source>
        <dbReference type="ARBA" id="ARBA00023085"/>
    </source>
</evidence>
<evidence type="ECO:0000313" key="16">
    <source>
        <dbReference type="Proteomes" id="UP000249390"/>
    </source>
</evidence>
<dbReference type="SMART" id="SM00856">
    <property type="entry name" value="PMEI"/>
    <property type="match status" value="1"/>
</dbReference>
<dbReference type="Gene3D" id="2.160.20.10">
    <property type="entry name" value="Single-stranded right-handed beta-helix, Pectin lyase-like"/>
    <property type="match status" value="1"/>
</dbReference>
<dbReference type="CDD" id="cd15798">
    <property type="entry name" value="PMEI-like_3"/>
    <property type="match status" value="1"/>
</dbReference>
<dbReference type="GO" id="GO:0042545">
    <property type="term" value="P:cell wall modification"/>
    <property type="evidence" value="ECO:0007669"/>
    <property type="project" value="UniProtKB-UniRule"/>
</dbReference>
<dbReference type="UniPathway" id="UPA00545">
    <property type="reaction ID" value="UER00823"/>
</dbReference>
<evidence type="ECO:0000256" key="2">
    <source>
        <dbReference type="ARBA" id="ARBA00005184"/>
    </source>
</evidence>
<dbReference type="PROSITE" id="PS00800">
    <property type="entry name" value="PECTINESTERASE_1"/>
    <property type="match status" value="1"/>
</dbReference>
<dbReference type="InterPro" id="IPR006501">
    <property type="entry name" value="Pectinesterase_inhib_dom"/>
</dbReference>
<dbReference type="FunFam" id="2.160.20.10:FF:000029">
    <property type="entry name" value="Pectinesterase 4"/>
    <property type="match status" value="1"/>
</dbReference>
<dbReference type="PANTHER" id="PTHR31707">
    <property type="entry name" value="PECTINESTERASE"/>
    <property type="match status" value="1"/>
</dbReference>
<evidence type="ECO:0000256" key="6">
    <source>
        <dbReference type="ARBA" id="ARBA00022512"/>
    </source>
</evidence>
<dbReference type="Pfam" id="PF04043">
    <property type="entry name" value="PMEI"/>
    <property type="match status" value="1"/>
</dbReference>
<proteinExistence type="inferred from homology"/>
<evidence type="ECO:0000313" key="15">
    <source>
        <dbReference type="EMBL" id="RAL50157.1"/>
    </source>
</evidence>
<feature type="domain" description="Pectinesterase inhibitor" evidence="14">
    <location>
        <begin position="2"/>
        <end position="164"/>
    </location>
</feature>
<evidence type="ECO:0000256" key="1">
    <source>
        <dbReference type="ARBA" id="ARBA00004191"/>
    </source>
</evidence>
<dbReference type="SUPFAM" id="SSF101148">
    <property type="entry name" value="Plant invertase/pectin methylesterase inhibitor"/>
    <property type="match status" value="1"/>
</dbReference>
<feature type="active site" evidence="12">
    <location>
        <position position="355"/>
    </location>
</feature>
<comment type="similarity">
    <text evidence="3">In the N-terminal section; belongs to the PMEI family.</text>
</comment>
<evidence type="ECO:0000256" key="7">
    <source>
        <dbReference type="ARBA" id="ARBA00022525"/>
    </source>
</evidence>
<keyword evidence="10 13" id="KW-0961">Cell wall biogenesis/degradation</keyword>
<evidence type="ECO:0000256" key="4">
    <source>
        <dbReference type="ARBA" id="ARBA00007786"/>
    </source>
</evidence>
<keyword evidence="16" id="KW-1185">Reference proteome</keyword>
<dbReference type="InterPro" id="IPR000070">
    <property type="entry name" value="Pectinesterase_cat"/>
</dbReference>
<dbReference type="InterPro" id="IPR033131">
    <property type="entry name" value="Pectinesterase_Asp_AS"/>
</dbReference>
<evidence type="ECO:0000256" key="12">
    <source>
        <dbReference type="PROSITE-ProRule" id="PRU10040"/>
    </source>
</evidence>
<name>A0A328DWP1_9ASTE</name>
<dbReference type="InterPro" id="IPR012334">
    <property type="entry name" value="Pectin_lyas_fold"/>
</dbReference>
<comment type="subcellular location">
    <subcellularLocation>
        <location evidence="1 13">Secreted</location>
        <location evidence="1 13">Cell wall</location>
    </subcellularLocation>
</comment>
<accession>A0A328DWP1</accession>